<proteinExistence type="predicted"/>
<dbReference type="Pfam" id="PF05239">
    <property type="entry name" value="PRC"/>
    <property type="match status" value="1"/>
</dbReference>
<dbReference type="SUPFAM" id="SSF50346">
    <property type="entry name" value="PRC-barrel domain"/>
    <property type="match status" value="2"/>
</dbReference>
<accession>A0ABQ4Q9H0</accession>
<dbReference type="Gene3D" id="3.90.50.10">
    <property type="entry name" value="Photosynthetic Reaction Center, subunit H, domain 2"/>
    <property type="match status" value="2"/>
</dbReference>
<feature type="domain" description="PRC-barrel" evidence="2">
    <location>
        <begin position="12"/>
        <end position="56"/>
    </location>
</feature>
<name>A0ABQ4Q9H0_9BURK</name>
<reference evidence="3 4" key="1">
    <citation type="journal article" date="2022" name="Int. J. Syst. Evol. Microbiol.">
        <title>Noviherbaspirillum aridicola sp. nov., isolated from an arid soil in Pakistan.</title>
        <authorList>
            <person name="Khan I.U."/>
            <person name="Saqib M."/>
            <person name="Amin A."/>
            <person name="Hussain F."/>
            <person name="Li L."/>
            <person name="Liu Y.H."/>
            <person name="Fang B.Z."/>
            <person name="Ahmed I."/>
            <person name="Li W.J."/>
        </authorList>
    </citation>
    <scope>NUCLEOTIDE SEQUENCE [LARGE SCALE GENOMIC DNA]</scope>
    <source>
        <strain evidence="3 4">NCCP-691</strain>
    </source>
</reference>
<evidence type="ECO:0000313" key="3">
    <source>
        <dbReference type="EMBL" id="GIZ53717.1"/>
    </source>
</evidence>
<evidence type="ECO:0000259" key="2">
    <source>
        <dbReference type="Pfam" id="PF05239"/>
    </source>
</evidence>
<dbReference type="RefSeq" id="WP_220810134.1">
    <property type="nucleotide sequence ID" value="NZ_BPMK01000020.1"/>
</dbReference>
<comment type="caution">
    <text evidence="3">The sequence shown here is derived from an EMBL/GenBank/DDBJ whole genome shotgun (WGS) entry which is preliminary data.</text>
</comment>
<sequence length="264" mass="29499">MLHSLKSLDGFVIAAQDGTLGRVQDIYFDDLHWTVRYLEVDTGGWIGGRRVLIPPPAVIAVDWDNREVSVRLTRQQVEDSPGIDTAVPVARQHEAALFNYYGYPYYWTGPFIWGYTALPTLDMQAARPPVQLQDDTQDDQPAGDPHLRSKDEVIGYAIQAADDSFGSVDDLLIDESSWTIRLIVVDTRSWLPGGEVLVSPSRVQQVSWEEKSLVLDVTRTDIEKCPLYDRRHPPSEEAFQDLYRGDGARLAAAARGGADMTRPG</sequence>
<protein>
    <recommendedName>
        <fullName evidence="2">PRC-barrel domain-containing protein</fullName>
    </recommendedName>
</protein>
<dbReference type="EMBL" id="BPMK01000020">
    <property type="protein sequence ID" value="GIZ53717.1"/>
    <property type="molecule type" value="Genomic_DNA"/>
</dbReference>
<dbReference type="InterPro" id="IPR011033">
    <property type="entry name" value="PRC_barrel-like_sf"/>
</dbReference>
<gene>
    <name evidence="3" type="ORF">NCCP691_37310</name>
</gene>
<evidence type="ECO:0000256" key="1">
    <source>
        <dbReference type="SAM" id="MobiDB-lite"/>
    </source>
</evidence>
<dbReference type="InterPro" id="IPR027275">
    <property type="entry name" value="PRC-brl_dom"/>
</dbReference>
<evidence type="ECO:0000313" key="4">
    <source>
        <dbReference type="Proteomes" id="UP000887222"/>
    </source>
</evidence>
<keyword evidence="4" id="KW-1185">Reference proteome</keyword>
<dbReference type="InterPro" id="IPR014747">
    <property type="entry name" value="Bac_photo_RC_H_C"/>
</dbReference>
<dbReference type="Proteomes" id="UP000887222">
    <property type="component" value="Unassembled WGS sequence"/>
</dbReference>
<feature type="region of interest" description="Disordered" evidence="1">
    <location>
        <begin position="129"/>
        <end position="148"/>
    </location>
</feature>
<organism evidence="3 4">
    <name type="scientific">Noviherbaspirillum aridicola</name>
    <dbReference type="NCBI Taxonomy" id="2849687"/>
    <lineage>
        <taxon>Bacteria</taxon>
        <taxon>Pseudomonadati</taxon>
        <taxon>Pseudomonadota</taxon>
        <taxon>Betaproteobacteria</taxon>
        <taxon>Burkholderiales</taxon>
        <taxon>Oxalobacteraceae</taxon>
        <taxon>Noviherbaspirillum</taxon>
    </lineage>
</organism>